<evidence type="ECO:0000256" key="1">
    <source>
        <dbReference type="SAM" id="Phobius"/>
    </source>
</evidence>
<evidence type="ECO:0000313" key="2">
    <source>
        <dbReference type="EMBL" id="KYQ88460.1"/>
    </source>
</evidence>
<gene>
    <name evidence="2" type="ORF">DLAC_11169</name>
</gene>
<dbReference type="AlphaFoldDB" id="A0A151Z3C9"/>
<keyword evidence="1" id="KW-0812">Transmembrane</keyword>
<sequence>MNKSLGDEFSKPWLSDFKFPNRWSTNSLEHPTYLEYDKGLPLNRDIYRPVASLTIQQILYILVLVVLLYIML</sequence>
<dbReference type="OMA" id="RIMWSSD"/>
<name>A0A151Z3C9_TIELA</name>
<dbReference type="Proteomes" id="UP000076078">
    <property type="component" value="Unassembled WGS sequence"/>
</dbReference>
<accession>A0A151Z3C9</accession>
<keyword evidence="3" id="KW-1185">Reference proteome</keyword>
<keyword evidence="1" id="KW-1133">Transmembrane helix</keyword>
<proteinExistence type="predicted"/>
<reference evidence="2 3" key="1">
    <citation type="submission" date="2015-12" db="EMBL/GenBank/DDBJ databases">
        <title>Dictyostelia acquired genes for synthesis and detection of signals that induce cell-type specialization by lateral gene transfer from prokaryotes.</title>
        <authorList>
            <person name="Gloeckner G."/>
            <person name="Schaap P."/>
        </authorList>
    </citation>
    <scope>NUCLEOTIDE SEQUENCE [LARGE SCALE GENOMIC DNA]</scope>
    <source>
        <strain evidence="2 3">TK</strain>
    </source>
</reference>
<evidence type="ECO:0000313" key="3">
    <source>
        <dbReference type="Proteomes" id="UP000076078"/>
    </source>
</evidence>
<feature type="transmembrane region" description="Helical" evidence="1">
    <location>
        <begin position="46"/>
        <end position="70"/>
    </location>
</feature>
<dbReference type="InParanoid" id="A0A151Z3C9"/>
<comment type="caution">
    <text evidence="2">The sequence shown here is derived from an EMBL/GenBank/DDBJ whole genome shotgun (WGS) entry which is preliminary data.</text>
</comment>
<protein>
    <submittedName>
        <fullName evidence="2">Uncharacterized protein</fullName>
    </submittedName>
</protein>
<organism evidence="2 3">
    <name type="scientific">Tieghemostelium lacteum</name>
    <name type="common">Slime mold</name>
    <name type="synonym">Dictyostelium lacteum</name>
    <dbReference type="NCBI Taxonomy" id="361077"/>
    <lineage>
        <taxon>Eukaryota</taxon>
        <taxon>Amoebozoa</taxon>
        <taxon>Evosea</taxon>
        <taxon>Eumycetozoa</taxon>
        <taxon>Dictyostelia</taxon>
        <taxon>Dictyosteliales</taxon>
        <taxon>Raperosteliaceae</taxon>
        <taxon>Tieghemostelium</taxon>
    </lineage>
</organism>
<dbReference type="EMBL" id="LODT01000051">
    <property type="protein sequence ID" value="KYQ88460.1"/>
    <property type="molecule type" value="Genomic_DNA"/>
</dbReference>
<keyword evidence="1" id="KW-0472">Membrane</keyword>